<keyword evidence="1" id="KW-1133">Transmembrane helix</keyword>
<feature type="transmembrane region" description="Helical" evidence="1">
    <location>
        <begin position="21"/>
        <end position="43"/>
    </location>
</feature>
<keyword evidence="1" id="KW-0472">Membrane</keyword>
<dbReference type="Proteomes" id="UP000887540">
    <property type="component" value="Unplaced"/>
</dbReference>
<keyword evidence="1" id="KW-0812">Transmembrane</keyword>
<organism evidence="2 3">
    <name type="scientific">Acrobeloides nanus</name>
    <dbReference type="NCBI Taxonomy" id="290746"/>
    <lineage>
        <taxon>Eukaryota</taxon>
        <taxon>Metazoa</taxon>
        <taxon>Ecdysozoa</taxon>
        <taxon>Nematoda</taxon>
        <taxon>Chromadorea</taxon>
        <taxon>Rhabditida</taxon>
        <taxon>Tylenchina</taxon>
        <taxon>Cephalobomorpha</taxon>
        <taxon>Cephaloboidea</taxon>
        <taxon>Cephalobidae</taxon>
        <taxon>Acrobeloides</taxon>
    </lineage>
</organism>
<proteinExistence type="predicted"/>
<dbReference type="AlphaFoldDB" id="A0A914CK63"/>
<keyword evidence="2" id="KW-1185">Reference proteome</keyword>
<accession>A0A914CK63</accession>
<sequence length="96" mass="11036">MSKNSSSYFKDNENRRNRKLIVQNIINLTAAVIILVPSGLYSLSACRDYNIGPLVYRGHLAIEYWNSRFLTNNAFYILQTLSRKSTLRIVGHALEE</sequence>
<dbReference type="WBParaSite" id="ACRNAN_scaffold11495.g25255.t1">
    <property type="protein sequence ID" value="ACRNAN_scaffold11495.g25255.t1"/>
    <property type="gene ID" value="ACRNAN_scaffold11495.g25255"/>
</dbReference>
<evidence type="ECO:0000256" key="1">
    <source>
        <dbReference type="SAM" id="Phobius"/>
    </source>
</evidence>
<evidence type="ECO:0000313" key="2">
    <source>
        <dbReference type="Proteomes" id="UP000887540"/>
    </source>
</evidence>
<reference evidence="3" key="1">
    <citation type="submission" date="2022-11" db="UniProtKB">
        <authorList>
            <consortium name="WormBaseParasite"/>
        </authorList>
    </citation>
    <scope>IDENTIFICATION</scope>
</reference>
<protein>
    <submittedName>
        <fullName evidence="3">Uncharacterized protein</fullName>
    </submittedName>
</protein>
<name>A0A914CK63_9BILA</name>
<evidence type="ECO:0000313" key="3">
    <source>
        <dbReference type="WBParaSite" id="ACRNAN_scaffold11495.g25255.t1"/>
    </source>
</evidence>